<dbReference type="VEuPathDB" id="FungiDB:C7M61_000884"/>
<dbReference type="GO" id="GO:0002143">
    <property type="term" value="P:tRNA wobble position uridine thiolation"/>
    <property type="evidence" value="ECO:0007669"/>
    <property type="project" value="EnsemblFungi"/>
</dbReference>
<comment type="caution">
    <text evidence="4">The sequence shown here is derived from an EMBL/GenBank/DDBJ whole genome shotgun (WGS) entry which is preliminary data.</text>
</comment>
<organism evidence="4 5">
    <name type="scientific">Candidozyma pseudohaemuli</name>
    <dbReference type="NCBI Taxonomy" id="418784"/>
    <lineage>
        <taxon>Eukaryota</taxon>
        <taxon>Fungi</taxon>
        <taxon>Dikarya</taxon>
        <taxon>Ascomycota</taxon>
        <taxon>Saccharomycotina</taxon>
        <taxon>Pichiomycetes</taxon>
        <taxon>Metschnikowiaceae</taxon>
        <taxon>Candidozyma</taxon>
    </lineage>
</organism>
<dbReference type="GO" id="GO:0001403">
    <property type="term" value="P:invasive growth in response to glucose limitation"/>
    <property type="evidence" value="ECO:0007669"/>
    <property type="project" value="EnsemblFungi"/>
</dbReference>
<dbReference type="PANTHER" id="PTHR20882:SF14">
    <property type="entry name" value="CYTOPLASMIC TRNA 2-THIOLATION PROTEIN 2"/>
    <property type="match status" value="1"/>
</dbReference>
<name>A0A2P7YZ13_9ASCO</name>
<dbReference type="Pfam" id="PF10288">
    <property type="entry name" value="CTU2"/>
    <property type="match status" value="1"/>
</dbReference>
<gene>
    <name evidence="3" type="primary">NCS2</name>
    <name evidence="3" type="synonym">CTU2</name>
    <name evidence="4" type="ORF">C7M61_000884</name>
</gene>
<dbReference type="HAMAP" id="MF_03054">
    <property type="entry name" value="CTU2"/>
    <property type="match status" value="1"/>
</dbReference>
<dbReference type="GO" id="GO:0000049">
    <property type="term" value="F:tRNA binding"/>
    <property type="evidence" value="ECO:0007669"/>
    <property type="project" value="InterPro"/>
</dbReference>
<dbReference type="PANTHER" id="PTHR20882">
    <property type="entry name" value="CYTOPLASMIC TRNA 2-THIOLATION PROTEIN 2"/>
    <property type="match status" value="1"/>
</dbReference>
<dbReference type="AlphaFoldDB" id="A0A2P7YZ13"/>
<keyword evidence="2 3" id="KW-0819">tRNA processing</keyword>
<dbReference type="STRING" id="418784.A0A2P7YZ13"/>
<sequence length="433" mass="48216">MSTQPVQYLDPETEDLCKRCGEKRAVLISRRDHFCAGCFVWFMRGKQRKLMLNERYKVKYGAVAERLGTQKVLLPVSFGASSLVLLDMVASLLQEQNLGHNGKQGFDLMVLHILEKKGPGREEAEQSLKAISERFKPVHIEVVIVDPNTFLLDKTSLQRIQVSAEFQVIHHIQEIDQSITVQLLLDACASNSLRDDLLQLVYQDLIRQTSVSQGCQTIILGHSMTRLASEVLSLAVKGRGSEIHHAIADRSIPHGANEIHILFPLRDILFAEVKAILDLTEGLESFLVQNTTTASLVKNMTVQALSTKYFEDLGLNGYASTASTVVKTAEKLGAPKREITGQCRICLADIYTNPKQWLRSITVKAAAPLETDLERELAEEYANVIGCSELEGEKLEVCYGCTVTLLGAGDKFAWPTRATKDEILDEFVLTDEE</sequence>
<dbReference type="SUPFAM" id="SSF52402">
    <property type="entry name" value="Adenine nucleotide alpha hydrolases-like"/>
    <property type="match status" value="1"/>
</dbReference>
<dbReference type="UniPathway" id="UPA00988"/>
<dbReference type="GO" id="GO:0016783">
    <property type="term" value="F:sulfurtransferase activity"/>
    <property type="evidence" value="ECO:0007669"/>
    <property type="project" value="TreeGrafter"/>
</dbReference>
<evidence type="ECO:0000313" key="5">
    <source>
        <dbReference type="Proteomes" id="UP000241107"/>
    </source>
</evidence>
<dbReference type="EMBL" id="PYFQ01000001">
    <property type="protein sequence ID" value="PSK41209.1"/>
    <property type="molecule type" value="Genomic_DNA"/>
</dbReference>
<dbReference type="OrthoDB" id="25129at2759"/>
<dbReference type="InterPro" id="IPR019407">
    <property type="entry name" value="CTU2"/>
</dbReference>
<keyword evidence="1 3" id="KW-0963">Cytoplasm</keyword>
<comment type="function">
    <text evidence="3">Plays a central role in 2-thiolation of mcm(5)S(2)U at tRNA wobble positions of tRNA(Lys), tRNA(Glu) and tRNA(Gln). May act by forming a heterodimer with NCS6 that ligates sulfur from thiocarboxylated URM1 onto the uridine of tRNAs at wobble position. Prior mcm(5) tRNA modification by the elongator complex is required for 2-thiolation. May also be involved in protein urmylation.</text>
</comment>
<comment type="subcellular location">
    <subcellularLocation>
        <location evidence="3">Cytoplasm</location>
    </subcellularLocation>
</comment>
<evidence type="ECO:0000256" key="1">
    <source>
        <dbReference type="ARBA" id="ARBA00022490"/>
    </source>
</evidence>
<evidence type="ECO:0000256" key="2">
    <source>
        <dbReference type="ARBA" id="ARBA00022694"/>
    </source>
</evidence>
<proteinExistence type="inferred from homology"/>
<dbReference type="Gene3D" id="3.40.50.620">
    <property type="entry name" value="HUPs"/>
    <property type="match status" value="1"/>
</dbReference>
<dbReference type="GO" id="GO:0007124">
    <property type="term" value="P:pseudohyphal growth"/>
    <property type="evidence" value="ECO:0007669"/>
    <property type="project" value="EnsemblFungi"/>
</dbReference>
<dbReference type="Proteomes" id="UP000241107">
    <property type="component" value="Unassembled WGS sequence"/>
</dbReference>
<comment type="pathway">
    <text evidence="3">tRNA modification; 5-methoxycarbonylmethyl-2-thiouridine-tRNA biosynthesis.</text>
</comment>
<dbReference type="GO" id="GO:0016779">
    <property type="term" value="F:nucleotidyltransferase activity"/>
    <property type="evidence" value="ECO:0007669"/>
    <property type="project" value="UniProtKB-UniRule"/>
</dbReference>
<dbReference type="GO" id="GO:0032447">
    <property type="term" value="P:protein urmylation"/>
    <property type="evidence" value="ECO:0007669"/>
    <property type="project" value="UniProtKB-UniRule"/>
</dbReference>
<comment type="similarity">
    <text evidence="3">Belongs to the CTU2/NCS2 family.</text>
</comment>
<protein>
    <recommendedName>
        <fullName evidence="3">Cytoplasmic tRNA 2-thiolation protein 2</fullName>
    </recommendedName>
</protein>
<reference evidence="4 5" key="1">
    <citation type="submission" date="2018-03" db="EMBL/GenBank/DDBJ databases">
        <title>Candida pseudohaemulonii genome assembly and annotation.</title>
        <authorList>
            <person name="Munoz J.F."/>
            <person name="Gade L.G."/>
            <person name="Chow N.A."/>
            <person name="Litvintseva A.P."/>
            <person name="Loparev V.N."/>
            <person name="Cuomo C.A."/>
        </authorList>
    </citation>
    <scope>NUCLEOTIDE SEQUENCE [LARGE SCALE GENOMIC DNA]</scope>
    <source>
        <strain evidence="4 5">B12108</strain>
    </source>
</reference>
<keyword evidence="5" id="KW-1185">Reference proteome</keyword>
<dbReference type="InterPro" id="IPR014729">
    <property type="entry name" value="Rossmann-like_a/b/a_fold"/>
</dbReference>
<accession>A0A2P7YZ13</accession>
<evidence type="ECO:0000313" key="4">
    <source>
        <dbReference type="EMBL" id="PSK41209.1"/>
    </source>
</evidence>
<evidence type="ECO:0000256" key="3">
    <source>
        <dbReference type="HAMAP-Rule" id="MF_03054"/>
    </source>
</evidence>
<dbReference type="GO" id="GO:0005829">
    <property type="term" value="C:cytosol"/>
    <property type="evidence" value="ECO:0007669"/>
    <property type="project" value="EnsemblFungi"/>
</dbReference>